<dbReference type="EMBL" id="CP007032">
    <property type="protein sequence ID" value="AHF07139.1"/>
    <property type="molecule type" value="Genomic_DNA"/>
</dbReference>
<evidence type="ECO:0000313" key="1">
    <source>
        <dbReference type="EMBL" id="AHF07139.1"/>
    </source>
</evidence>
<dbReference type="OrthoDB" id="3034917at2"/>
<dbReference type="AlphaFoldDB" id="W0ED70"/>
<dbReference type="eggNOG" id="ENOG5032ZJH">
    <property type="taxonomic scope" value="Bacteria"/>
</dbReference>
<dbReference type="Proteomes" id="UP000010847">
    <property type="component" value="Chromosome"/>
</dbReference>
<dbReference type="HOGENOM" id="CLU_156635_0_0_9"/>
<organism evidence="1 2">
    <name type="scientific">Desulfitobacterium metallireducens DSM 15288</name>
    <dbReference type="NCBI Taxonomy" id="871968"/>
    <lineage>
        <taxon>Bacteria</taxon>
        <taxon>Bacillati</taxon>
        <taxon>Bacillota</taxon>
        <taxon>Clostridia</taxon>
        <taxon>Eubacteriales</taxon>
        <taxon>Desulfitobacteriaceae</taxon>
        <taxon>Desulfitobacterium</taxon>
    </lineage>
</organism>
<proteinExistence type="predicted"/>
<protein>
    <recommendedName>
        <fullName evidence="3">DUF4363 domain-containing protein</fullName>
    </recommendedName>
</protein>
<dbReference type="Pfam" id="PF14276">
    <property type="entry name" value="DUF4363"/>
    <property type="match status" value="1"/>
</dbReference>
<evidence type="ECO:0008006" key="3">
    <source>
        <dbReference type="Google" id="ProtNLM"/>
    </source>
</evidence>
<keyword evidence="2" id="KW-1185">Reference proteome</keyword>
<dbReference type="STRING" id="871968.DESME_08655"/>
<name>W0ED70_9FIRM</name>
<sequence length="126" mass="14650">MRSYMIIFVILAILIGGSVWGNRYITTSTQKLVQTIEQVDERLDNQDWDQANVHLQLLKKDWVETKDVWSVLVHHQEIDTIDIAIMRLTEYFQANNSVLAAGELATLRLLYEHIADTESFNLKNIF</sequence>
<gene>
    <name evidence="1" type="ORF">DESME_08655</name>
</gene>
<dbReference type="KEGG" id="dmt:DESME_08655"/>
<evidence type="ECO:0000313" key="2">
    <source>
        <dbReference type="Proteomes" id="UP000010847"/>
    </source>
</evidence>
<dbReference type="InterPro" id="IPR025373">
    <property type="entry name" value="DUF4363"/>
</dbReference>
<accession>W0ED70</accession>
<reference evidence="1 2" key="1">
    <citation type="submission" date="2013-12" db="EMBL/GenBank/DDBJ databases">
        <authorList>
            <consortium name="DOE Joint Genome Institute"/>
            <person name="Smidt H."/>
            <person name="Huntemann M."/>
            <person name="Han J."/>
            <person name="Chen A."/>
            <person name="Kyrpides N."/>
            <person name="Mavromatis K."/>
            <person name="Markowitz V."/>
            <person name="Palaniappan K."/>
            <person name="Ivanova N."/>
            <person name="Schaumberg A."/>
            <person name="Pati A."/>
            <person name="Liolios K."/>
            <person name="Nordberg H.P."/>
            <person name="Cantor M.N."/>
            <person name="Hua S.X."/>
            <person name="Woyke T."/>
        </authorList>
    </citation>
    <scope>NUCLEOTIDE SEQUENCE [LARGE SCALE GENOMIC DNA]</scope>
    <source>
        <strain evidence="2">DSM 15288</strain>
    </source>
</reference>